<comment type="caution">
    <text evidence="1">The sequence shown here is derived from an EMBL/GenBank/DDBJ whole genome shotgun (WGS) entry which is preliminary data.</text>
</comment>
<keyword evidence="2" id="KW-1185">Reference proteome</keyword>
<dbReference type="RefSeq" id="WP_394320156.1">
    <property type="nucleotide sequence ID" value="NZ_JBHMQU010000046.1"/>
</dbReference>
<sequence>MLEAAYEATLLAGLLNAARGASNRVLLTRLGGGAFGNLDDWIDAGMLRALRLVRNHALAVEIVSYRTPSPNLRGLVAGFGEQARPES</sequence>
<dbReference type="PANTHER" id="PTHR35609:SF1">
    <property type="entry name" value="MACRO DOMAIN-CONTAINING PROTEIN"/>
    <property type="match status" value="1"/>
</dbReference>
<evidence type="ECO:0000313" key="2">
    <source>
        <dbReference type="Proteomes" id="UP001589920"/>
    </source>
</evidence>
<name>A0ABV6T5D4_9RHOB</name>
<accession>A0ABV6T5D4</accession>
<reference evidence="1 2" key="1">
    <citation type="submission" date="2024-09" db="EMBL/GenBank/DDBJ databases">
        <authorList>
            <person name="Sun Q."/>
            <person name="Mori K."/>
        </authorList>
    </citation>
    <scope>NUCLEOTIDE SEQUENCE [LARGE SCALE GENOMIC DNA]</scope>
    <source>
        <strain evidence="1 2">KCTC 42086</strain>
    </source>
</reference>
<gene>
    <name evidence="1" type="ORF">ACFHYO_10030</name>
</gene>
<dbReference type="PANTHER" id="PTHR35609">
    <property type="entry name" value="MACRO DOMAIN-CONTAINING PROTEIN"/>
    <property type="match status" value="1"/>
</dbReference>
<dbReference type="Proteomes" id="UP001589920">
    <property type="component" value="Unassembled WGS sequence"/>
</dbReference>
<protein>
    <submittedName>
        <fullName evidence="1">Uncharacterized protein</fullName>
    </submittedName>
</protein>
<evidence type="ECO:0000313" key="1">
    <source>
        <dbReference type="EMBL" id="MFC0812450.1"/>
    </source>
</evidence>
<dbReference type="EMBL" id="JBHMQU010000046">
    <property type="protein sequence ID" value="MFC0812450.1"/>
    <property type="molecule type" value="Genomic_DNA"/>
</dbReference>
<organism evidence="1 2">
    <name type="scientific">Paracoccus panacisoli</name>
    <dbReference type="NCBI Taxonomy" id="1510163"/>
    <lineage>
        <taxon>Bacteria</taxon>
        <taxon>Pseudomonadati</taxon>
        <taxon>Pseudomonadota</taxon>
        <taxon>Alphaproteobacteria</taxon>
        <taxon>Rhodobacterales</taxon>
        <taxon>Paracoccaceae</taxon>
        <taxon>Paracoccus</taxon>
    </lineage>
</organism>
<proteinExistence type="predicted"/>